<comment type="caution">
    <text evidence="1">The sequence shown here is derived from an EMBL/GenBank/DDBJ whole genome shotgun (WGS) entry which is preliminary data.</text>
</comment>
<evidence type="ECO:0008006" key="2">
    <source>
        <dbReference type="Google" id="ProtNLM"/>
    </source>
</evidence>
<dbReference type="InterPro" id="IPR036249">
    <property type="entry name" value="Thioredoxin-like_sf"/>
</dbReference>
<dbReference type="AlphaFoldDB" id="A0A7C4CB46"/>
<protein>
    <recommendedName>
        <fullName evidence="2">DUF1223 domain-containing protein</fullName>
    </recommendedName>
</protein>
<accession>A0A7C4CB46</accession>
<proteinExistence type="predicted"/>
<dbReference type="Gene3D" id="2.60.40.10">
    <property type="entry name" value="Immunoglobulins"/>
    <property type="match status" value="1"/>
</dbReference>
<name>A0A7C4CB46_UNCW3</name>
<evidence type="ECO:0000313" key="1">
    <source>
        <dbReference type="EMBL" id="HGK28205.1"/>
    </source>
</evidence>
<dbReference type="InterPro" id="IPR013783">
    <property type="entry name" value="Ig-like_fold"/>
</dbReference>
<dbReference type="InterPro" id="IPR011767">
    <property type="entry name" value="GLR_AS"/>
</dbReference>
<dbReference type="SUPFAM" id="SSF52833">
    <property type="entry name" value="Thioredoxin-like"/>
    <property type="match status" value="1"/>
</dbReference>
<reference evidence="1" key="1">
    <citation type="journal article" date="2020" name="mSystems">
        <title>Genome- and Community-Level Interaction Insights into Carbon Utilization and Element Cycling Functions of Hydrothermarchaeota in Hydrothermal Sediment.</title>
        <authorList>
            <person name="Zhou Z."/>
            <person name="Liu Y."/>
            <person name="Xu W."/>
            <person name="Pan J."/>
            <person name="Luo Z.H."/>
            <person name="Li M."/>
        </authorList>
    </citation>
    <scope>NUCLEOTIDE SEQUENCE [LARGE SCALE GENOMIC DNA]</scope>
    <source>
        <strain evidence="1">SpSt-488</strain>
    </source>
</reference>
<sequence length="257" mass="28027">MQARLRGPLVFGGLVLLAGCSAAPVIPLVPTNRVVLAELFTWQRCPYCPHAARALDSLTREFSDSVVVIAYHRPIAGDTLSPGYIEFRRALYYESGGEPATVFDGGRVTRTPGPEYNYETFRNQILGARSVTPKAQLNVSVATDGSGKVTVTVKASGVDSTPTESLRLFVAVFEDSIRERLAGATDTVFNSVARMLLPDSSGCPLRLFRAETTSVSQEFTVAAPWKLEHVGVAAWVQDMNSRRVLQASVQRRIRPGR</sequence>
<dbReference type="PROSITE" id="PS00195">
    <property type="entry name" value="GLUTAREDOXIN_1"/>
    <property type="match status" value="1"/>
</dbReference>
<organism evidence="1">
    <name type="scientific">candidate division WOR-3 bacterium</name>
    <dbReference type="NCBI Taxonomy" id="2052148"/>
    <lineage>
        <taxon>Bacteria</taxon>
        <taxon>Bacteria division WOR-3</taxon>
    </lineage>
</organism>
<gene>
    <name evidence="1" type="ORF">ENS41_04545</name>
</gene>
<dbReference type="PROSITE" id="PS51257">
    <property type="entry name" value="PROKAR_LIPOPROTEIN"/>
    <property type="match status" value="1"/>
</dbReference>
<dbReference type="EMBL" id="DSUT01000092">
    <property type="protein sequence ID" value="HGK28205.1"/>
    <property type="molecule type" value="Genomic_DNA"/>
</dbReference>